<dbReference type="OrthoDB" id="3820382at2"/>
<sequence length="222" mass="25634">MQPRPWEEVIHAAELPARLRHVYWIGGGSGAGKSTTARRLAERYGWHLYMTDDVMADHAARTTREDAPLLHRFLAMSMDDRWVNRSPKDMFETFHWFRGEGFGLIVEDLLRLPREPCVLVEGFRLLPHLVKPLLAVPEQAVWLLPTPEFRQSAFLGRSAPGEGFVWRTSDPARAGRNLAERDRMFTGSLREETERLRLRAVQVDTTMTEEDLAEQVIRAFRL</sequence>
<reference evidence="1 2" key="1">
    <citation type="submission" date="2015-10" db="EMBL/GenBank/DDBJ databases">
        <title>Draft genome sequence of Streptomyces bungoensis DSM 41781, type strain for the species Streptomyces bungoensis.</title>
        <authorList>
            <person name="Ruckert C."/>
            <person name="Winkler A."/>
            <person name="Kalinowski J."/>
            <person name="Kampfer P."/>
            <person name="Glaeser S."/>
        </authorList>
    </citation>
    <scope>NUCLEOTIDE SEQUENCE [LARGE SCALE GENOMIC DNA]</scope>
    <source>
        <strain evidence="1 2">DSM 41781</strain>
    </source>
</reference>
<dbReference type="SUPFAM" id="SSF52540">
    <property type="entry name" value="P-loop containing nucleoside triphosphate hydrolases"/>
    <property type="match status" value="1"/>
</dbReference>
<dbReference type="STRING" id="285568.AQJ66_23830"/>
<comment type="caution">
    <text evidence="1">The sequence shown here is derived from an EMBL/GenBank/DDBJ whole genome shotgun (WGS) entry which is preliminary data.</text>
</comment>
<accession>A0A101SWS0</accession>
<dbReference type="Gene3D" id="3.40.50.300">
    <property type="entry name" value="P-loop containing nucleotide triphosphate hydrolases"/>
    <property type="match status" value="1"/>
</dbReference>
<evidence type="ECO:0008006" key="3">
    <source>
        <dbReference type="Google" id="ProtNLM"/>
    </source>
</evidence>
<dbReference type="Proteomes" id="UP000053024">
    <property type="component" value="Unassembled WGS sequence"/>
</dbReference>
<gene>
    <name evidence="1" type="ORF">AQJ66_23830</name>
</gene>
<proteinExistence type="predicted"/>
<keyword evidence="2" id="KW-1185">Reference proteome</keyword>
<evidence type="ECO:0000313" key="1">
    <source>
        <dbReference type="EMBL" id="KUN81597.1"/>
    </source>
</evidence>
<organism evidence="1 2">
    <name type="scientific">Streptomyces bungoensis</name>
    <dbReference type="NCBI Taxonomy" id="285568"/>
    <lineage>
        <taxon>Bacteria</taxon>
        <taxon>Bacillati</taxon>
        <taxon>Actinomycetota</taxon>
        <taxon>Actinomycetes</taxon>
        <taxon>Kitasatosporales</taxon>
        <taxon>Streptomycetaceae</taxon>
        <taxon>Streptomyces</taxon>
    </lineage>
</organism>
<name>A0A101SWS0_9ACTN</name>
<evidence type="ECO:0000313" key="2">
    <source>
        <dbReference type="Proteomes" id="UP000053024"/>
    </source>
</evidence>
<dbReference type="AlphaFoldDB" id="A0A101SWS0"/>
<protein>
    <recommendedName>
        <fullName evidence="3">Cytidylate kinase</fullName>
    </recommendedName>
</protein>
<dbReference type="InterPro" id="IPR027417">
    <property type="entry name" value="P-loop_NTPase"/>
</dbReference>
<dbReference type="RefSeq" id="WP_061926030.1">
    <property type="nucleotide sequence ID" value="NZ_JBEYBH010000034.1"/>
</dbReference>
<dbReference type="EMBL" id="LMWX01000040">
    <property type="protein sequence ID" value="KUN81597.1"/>
    <property type="molecule type" value="Genomic_DNA"/>
</dbReference>